<dbReference type="Gene3D" id="2.60.120.1140">
    <property type="entry name" value="Protein of unknown function DUF192"/>
    <property type="match status" value="1"/>
</dbReference>
<proteinExistence type="predicted"/>
<dbReference type="InterPro" id="IPR003795">
    <property type="entry name" value="DUF192"/>
</dbReference>
<gene>
    <name evidence="2" type="ORF">QQ020_05200</name>
</gene>
<evidence type="ECO:0000256" key="1">
    <source>
        <dbReference type="SAM" id="Phobius"/>
    </source>
</evidence>
<keyword evidence="1" id="KW-0812">Transmembrane</keyword>
<keyword evidence="3" id="KW-1185">Reference proteome</keyword>
<feature type="transmembrane region" description="Helical" evidence="1">
    <location>
        <begin position="7"/>
        <end position="24"/>
    </location>
</feature>
<keyword evidence="1" id="KW-1133">Transmembrane helix</keyword>
<dbReference type="InterPro" id="IPR038695">
    <property type="entry name" value="Saro_0823-like_sf"/>
</dbReference>
<name>A0ABT8L124_9BACT</name>
<dbReference type="Pfam" id="PF02643">
    <property type="entry name" value="DUF192"/>
    <property type="match status" value="1"/>
</dbReference>
<accession>A0ABT8L124</accession>
<reference evidence="2" key="1">
    <citation type="submission" date="2023-06" db="EMBL/GenBank/DDBJ databases">
        <title>Genomic of Agaribacillus aureum.</title>
        <authorList>
            <person name="Wang G."/>
        </authorList>
    </citation>
    <scope>NUCLEOTIDE SEQUENCE</scope>
    <source>
        <strain evidence="2">BMA12</strain>
    </source>
</reference>
<keyword evidence="1" id="KW-0472">Membrane</keyword>
<protein>
    <submittedName>
        <fullName evidence="2">DUF192 domain-containing protein</fullName>
    </submittedName>
</protein>
<dbReference type="Proteomes" id="UP001172083">
    <property type="component" value="Unassembled WGS sequence"/>
</dbReference>
<dbReference type="EMBL" id="JAUJEB010000001">
    <property type="protein sequence ID" value="MDN5211432.1"/>
    <property type="molecule type" value="Genomic_DNA"/>
</dbReference>
<comment type="caution">
    <text evidence="2">The sequence shown here is derived from an EMBL/GenBank/DDBJ whole genome shotgun (WGS) entry which is preliminary data.</text>
</comment>
<dbReference type="PANTHER" id="PTHR37953">
    <property type="entry name" value="UPF0127 PROTEIN MJ1496"/>
    <property type="match status" value="1"/>
</dbReference>
<evidence type="ECO:0000313" key="2">
    <source>
        <dbReference type="EMBL" id="MDN5211432.1"/>
    </source>
</evidence>
<dbReference type="PANTHER" id="PTHR37953:SF1">
    <property type="entry name" value="UPF0127 PROTEIN MJ1496"/>
    <property type="match status" value="1"/>
</dbReference>
<dbReference type="RefSeq" id="WP_346756765.1">
    <property type="nucleotide sequence ID" value="NZ_JAUJEB010000001.1"/>
</dbReference>
<evidence type="ECO:0000313" key="3">
    <source>
        <dbReference type="Proteomes" id="UP001172083"/>
    </source>
</evidence>
<sequence length="179" mass="20814">MKKNNRLLWIALVALIGIAIYFLGSTEKKTTIIKHKDSKTTEPQFVKEGQLWFIGKENKDTIRLIDIEVADNAQDRAQGMMHRTAMPDDRGMLFIFKEEREQSFWMKNTPLSLDIIYVNKGKEIVTIYKHTQPYSENPIPSFKEALYVVETVAGFCDKYDVKEGDFIEYNLQKNTENPL</sequence>
<organism evidence="2 3">
    <name type="scientific">Agaribacillus aureus</name>
    <dbReference type="NCBI Taxonomy" id="3051825"/>
    <lineage>
        <taxon>Bacteria</taxon>
        <taxon>Pseudomonadati</taxon>
        <taxon>Bacteroidota</taxon>
        <taxon>Cytophagia</taxon>
        <taxon>Cytophagales</taxon>
        <taxon>Splendidivirgaceae</taxon>
        <taxon>Agaribacillus</taxon>
    </lineage>
</organism>